<keyword evidence="1" id="KW-0812">Transmembrane</keyword>
<dbReference type="HOGENOM" id="CLU_3050760_0_0_1"/>
<keyword evidence="1" id="KW-0472">Membrane</keyword>
<reference evidence="3" key="1">
    <citation type="journal article" date="2011" name="Nat. Commun.">
        <title>Effector diversification within compartments of the Leptosphaeria maculans genome affected by Repeat-Induced Point mutations.</title>
        <authorList>
            <person name="Rouxel T."/>
            <person name="Grandaubert J."/>
            <person name="Hane J.K."/>
            <person name="Hoede C."/>
            <person name="van de Wouw A.P."/>
            <person name="Couloux A."/>
            <person name="Dominguez V."/>
            <person name="Anthouard V."/>
            <person name="Bally P."/>
            <person name="Bourras S."/>
            <person name="Cozijnsen A.J."/>
            <person name="Ciuffetti L.M."/>
            <person name="Degrave A."/>
            <person name="Dilmaghani A."/>
            <person name="Duret L."/>
            <person name="Fudal I."/>
            <person name="Goodwin S.B."/>
            <person name="Gout L."/>
            <person name="Glaser N."/>
            <person name="Linglin J."/>
            <person name="Kema G.H.J."/>
            <person name="Lapalu N."/>
            <person name="Lawrence C.B."/>
            <person name="May K."/>
            <person name="Meyer M."/>
            <person name="Ollivier B."/>
            <person name="Poulain J."/>
            <person name="Schoch C.L."/>
            <person name="Simon A."/>
            <person name="Spatafora J.W."/>
            <person name="Stachowiak A."/>
            <person name="Turgeon B.G."/>
            <person name="Tyler B.M."/>
            <person name="Vincent D."/>
            <person name="Weissenbach J."/>
            <person name="Amselem J."/>
            <person name="Quesneville H."/>
            <person name="Oliver R.P."/>
            <person name="Wincker P."/>
            <person name="Balesdent M.-H."/>
            <person name="Howlett B.J."/>
        </authorList>
    </citation>
    <scope>NUCLEOTIDE SEQUENCE [LARGE SCALE GENOMIC DNA]</scope>
    <source>
        <strain evidence="3">JN3 / isolate v23.1.3 / race Av1-4-5-6-7-8</strain>
    </source>
</reference>
<dbReference type="Proteomes" id="UP000002668">
    <property type="component" value="Genome"/>
</dbReference>
<proteinExistence type="predicted"/>
<name>E4ZVH8_LEPMJ</name>
<gene>
    <name evidence="2" type="ORF">LEMA_P027560.1</name>
</gene>
<evidence type="ECO:0000256" key="1">
    <source>
        <dbReference type="SAM" id="Phobius"/>
    </source>
</evidence>
<evidence type="ECO:0000313" key="3">
    <source>
        <dbReference type="Proteomes" id="UP000002668"/>
    </source>
</evidence>
<sequence length="54" mass="6071">MYLVVEVEYSTVLISSAARKLCSALLISPLFITVHLAAALHPRCSFETISHRRR</sequence>
<dbReference type="EMBL" id="FP929127">
    <property type="protein sequence ID" value="CBX95604.1"/>
    <property type="molecule type" value="Genomic_DNA"/>
</dbReference>
<keyword evidence="1" id="KW-1133">Transmembrane helix</keyword>
<organism evidence="3">
    <name type="scientific">Leptosphaeria maculans (strain JN3 / isolate v23.1.3 / race Av1-4-5-6-7-8)</name>
    <name type="common">Blackleg fungus</name>
    <name type="synonym">Phoma lingam</name>
    <dbReference type="NCBI Taxonomy" id="985895"/>
    <lineage>
        <taxon>Eukaryota</taxon>
        <taxon>Fungi</taxon>
        <taxon>Dikarya</taxon>
        <taxon>Ascomycota</taxon>
        <taxon>Pezizomycotina</taxon>
        <taxon>Dothideomycetes</taxon>
        <taxon>Pleosporomycetidae</taxon>
        <taxon>Pleosporales</taxon>
        <taxon>Pleosporineae</taxon>
        <taxon>Leptosphaeriaceae</taxon>
        <taxon>Plenodomus</taxon>
        <taxon>Plenodomus lingam/Leptosphaeria maculans species complex</taxon>
    </lineage>
</organism>
<dbReference type="InParanoid" id="E4ZVH8"/>
<evidence type="ECO:0000313" key="2">
    <source>
        <dbReference type="EMBL" id="CBX95604.1"/>
    </source>
</evidence>
<dbReference type="VEuPathDB" id="FungiDB:LEMA_P027560.1"/>
<feature type="transmembrane region" description="Helical" evidence="1">
    <location>
        <begin position="21"/>
        <end position="40"/>
    </location>
</feature>
<protein>
    <submittedName>
        <fullName evidence="2">Predicted protein</fullName>
    </submittedName>
</protein>
<keyword evidence="3" id="KW-1185">Reference proteome</keyword>
<accession>E4ZVH8</accession>
<dbReference type="AlphaFoldDB" id="E4ZVH8"/>